<evidence type="ECO:0000256" key="12">
    <source>
        <dbReference type="ARBA" id="ARBA00023033"/>
    </source>
</evidence>
<dbReference type="SUPFAM" id="SSF48264">
    <property type="entry name" value="Cytochrome P450"/>
    <property type="match status" value="1"/>
</dbReference>
<dbReference type="GO" id="GO:0016705">
    <property type="term" value="F:oxidoreductase activity, acting on paired donors, with incorporation or reduction of molecular oxygen"/>
    <property type="evidence" value="ECO:0007669"/>
    <property type="project" value="InterPro"/>
</dbReference>
<dbReference type="VEuPathDB" id="VectorBase:AFUN2_010514"/>
<evidence type="ECO:0000256" key="1">
    <source>
        <dbReference type="ARBA" id="ARBA00001971"/>
    </source>
</evidence>
<evidence type="ECO:0000256" key="9">
    <source>
        <dbReference type="ARBA" id="ARBA00022848"/>
    </source>
</evidence>
<dbReference type="STRING" id="62324.A0A182S4W1"/>
<comment type="cofactor">
    <cofactor evidence="1 14">
        <name>heme</name>
        <dbReference type="ChEBI" id="CHEBI:30413"/>
    </cofactor>
</comment>
<evidence type="ECO:0000256" key="13">
    <source>
        <dbReference type="ARBA" id="ARBA00023136"/>
    </source>
</evidence>
<reference evidence="16" key="1">
    <citation type="submission" date="2020-05" db="UniProtKB">
        <authorList>
            <consortium name="EnsemblMetazoa"/>
        </authorList>
    </citation>
    <scope>IDENTIFICATION</scope>
    <source>
        <strain evidence="16">FUMOZ</strain>
    </source>
</reference>
<keyword evidence="9" id="KW-0492">Microsome</keyword>
<dbReference type="VEuPathDB" id="VectorBase:AFUN015831"/>
<dbReference type="PROSITE" id="PS00086">
    <property type="entry name" value="CYTOCHROME_P450"/>
    <property type="match status" value="1"/>
</dbReference>
<dbReference type="EnsemblMetazoa" id="AFUN015831-RA">
    <property type="protein sequence ID" value="AFUN015831-PA"/>
    <property type="gene ID" value="AFUN015831"/>
</dbReference>
<sequence>MFAILLLTIGLCILYYYTFVVRARYAQDIPCPMPCYPLIGNGLSFIEKSPVKLFENVVQPFTQFDRWFKVWLGPQLLLCTSHPMLADAVLSHAKCLEKPFFYSFVQLEHGILTRKYNDWKRYRKVLSPAFSTTKVNNALPTLIACADELVSKLESMVKKISTVSIAPLLSECMLNMIFSTTLGANVVEPHEAKQILTNLDSLFQMISARAINALHHYDWIYKYTNNCKIETNSRAACYRVVDKVLASRRKALEHAAYEVEDSPAMLDRLLTTKDDGPLTDTEIVHNIYSIVGAGNDTTAHALGHTCLFLAMHPTVQTKLYRELCDVFYNLAEPLTEQKLKQLSYMERVLKESLRLAPPGATVAREAQEDLCIEGQFIPRGTTVVVSLFALHRRRGFWGDDADQFDPDRFLPERSMDRPSVAYMPFNTGSRNCLGSRYAMLSMKVIMTMILRTFQLRTTMTMKEMKFRFDIALKQEHGYLIELERRI</sequence>
<evidence type="ECO:0000256" key="15">
    <source>
        <dbReference type="RuleBase" id="RU000461"/>
    </source>
</evidence>
<organism evidence="16">
    <name type="scientific">Anopheles funestus</name>
    <name type="common">African malaria mosquito</name>
    <dbReference type="NCBI Taxonomy" id="62324"/>
    <lineage>
        <taxon>Eukaryota</taxon>
        <taxon>Metazoa</taxon>
        <taxon>Ecdysozoa</taxon>
        <taxon>Arthropoda</taxon>
        <taxon>Hexapoda</taxon>
        <taxon>Insecta</taxon>
        <taxon>Pterygota</taxon>
        <taxon>Neoptera</taxon>
        <taxon>Endopterygota</taxon>
        <taxon>Diptera</taxon>
        <taxon>Nematocera</taxon>
        <taxon>Culicoidea</taxon>
        <taxon>Culicidae</taxon>
        <taxon>Anophelinae</taxon>
        <taxon>Anopheles</taxon>
    </lineage>
</organism>
<dbReference type="InterPro" id="IPR050196">
    <property type="entry name" value="Cytochrome_P450_Monoox"/>
</dbReference>
<keyword evidence="10 15" id="KW-0560">Oxidoreductase</keyword>
<name>A0A182S4W1_ANOFN</name>
<evidence type="ECO:0000256" key="2">
    <source>
        <dbReference type="ARBA" id="ARBA00003690"/>
    </source>
</evidence>
<dbReference type="PRINTS" id="PR00463">
    <property type="entry name" value="EP450I"/>
</dbReference>
<evidence type="ECO:0000256" key="8">
    <source>
        <dbReference type="ARBA" id="ARBA00022824"/>
    </source>
</evidence>
<keyword evidence="6 14" id="KW-0349">Heme</keyword>
<dbReference type="GO" id="GO:0005506">
    <property type="term" value="F:iron ion binding"/>
    <property type="evidence" value="ECO:0007669"/>
    <property type="project" value="InterPro"/>
</dbReference>
<dbReference type="GO" id="GO:0004497">
    <property type="term" value="F:monooxygenase activity"/>
    <property type="evidence" value="ECO:0007669"/>
    <property type="project" value="UniProtKB-KW"/>
</dbReference>
<evidence type="ECO:0000256" key="11">
    <source>
        <dbReference type="ARBA" id="ARBA00023004"/>
    </source>
</evidence>
<accession>A0A182S4W1</accession>
<comment type="similarity">
    <text evidence="5 15">Belongs to the cytochrome P450 family.</text>
</comment>
<keyword evidence="8" id="KW-0256">Endoplasmic reticulum</keyword>
<comment type="function">
    <text evidence="2">May be involved in the metabolism of insect hormones and in the breakdown of synthetic insecticides.</text>
</comment>
<dbReference type="PRINTS" id="PR00385">
    <property type="entry name" value="P450"/>
</dbReference>
<proteinExistence type="inferred from homology"/>
<dbReference type="Pfam" id="PF00067">
    <property type="entry name" value="p450"/>
    <property type="match status" value="1"/>
</dbReference>
<comment type="subcellular location">
    <subcellularLocation>
        <location evidence="4">Endoplasmic reticulum membrane</location>
        <topology evidence="4">Peripheral membrane protein</topology>
    </subcellularLocation>
    <subcellularLocation>
        <location evidence="3">Microsome membrane</location>
        <topology evidence="3">Peripheral membrane protein</topology>
    </subcellularLocation>
</comment>
<feature type="binding site" description="axial binding residue" evidence="14">
    <location>
        <position position="432"/>
    </location>
    <ligand>
        <name>heme</name>
        <dbReference type="ChEBI" id="CHEBI:30413"/>
    </ligand>
    <ligandPart>
        <name>Fe</name>
        <dbReference type="ChEBI" id="CHEBI:18248"/>
    </ligandPart>
</feature>
<dbReference type="InterPro" id="IPR017972">
    <property type="entry name" value="Cyt_P450_CS"/>
</dbReference>
<evidence type="ECO:0000256" key="5">
    <source>
        <dbReference type="ARBA" id="ARBA00010617"/>
    </source>
</evidence>
<evidence type="ECO:0000256" key="6">
    <source>
        <dbReference type="ARBA" id="ARBA00022617"/>
    </source>
</evidence>
<dbReference type="GO" id="GO:0005789">
    <property type="term" value="C:endoplasmic reticulum membrane"/>
    <property type="evidence" value="ECO:0007669"/>
    <property type="project" value="UniProtKB-SubCell"/>
</dbReference>
<evidence type="ECO:0000256" key="3">
    <source>
        <dbReference type="ARBA" id="ARBA00004174"/>
    </source>
</evidence>
<protein>
    <submittedName>
        <fullName evidence="16">Cytochrome P450</fullName>
    </submittedName>
</protein>
<dbReference type="PANTHER" id="PTHR24291:SF189">
    <property type="entry name" value="CYTOCHROME P450 4C3-RELATED"/>
    <property type="match status" value="1"/>
</dbReference>
<evidence type="ECO:0000256" key="7">
    <source>
        <dbReference type="ARBA" id="ARBA00022723"/>
    </source>
</evidence>
<dbReference type="PANTHER" id="PTHR24291">
    <property type="entry name" value="CYTOCHROME P450 FAMILY 4"/>
    <property type="match status" value="1"/>
</dbReference>
<dbReference type="GO" id="GO:0020037">
    <property type="term" value="F:heme binding"/>
    <property type="evidence" value="ECO:0007669"/>
    <property type="project" value="InterPro"/>
</dbReference>
<evidence type="ECO:0000256" key="10">
    <source>
        <dbReference type="ARBA" id="ARBA00023002"/>
    </source>
</evidence>
<keyword evidence="7 14" id="KW-0479">Metal-binding</keyword>
<evidence type="ECO:0000256" key="4">
    <source>
        <dbReference type="ARBA" id="ARBA00004406"/>
    </source>
</evidence>
<dbReference type="InterPro" id="IPR002401">
    <property type="entry name" value="Cyt_P450_E_grp-I"/>
</dbReference>
<keyword evidence="12 15" id="KW-0503">Monooxygenase</keyword>
<dbReference type="Gene3D" id="1.10.630.10">
    <property type="entry name" value="Cytochrome P450"/>
    <property type="match status" value="1"/>
</dbReference>
<evidence type="ECO:0000313" key="16">
    <source>
        <dbReference type="EnsemblMetazoa" id="AFUN015831-PA"/>
    </source>
</evidence>
<keyword evidence="11 14" id="KW-0408">Iron</keyword>
<dbReference type="InterPro" id="IPR001128">
    <property type="entry name" value="Cyt_P450"/>
</dbReference>
<keyword evidence="13" id="KW-0472">Membrane</keyword>
<evidence type="ECO:0000256" key="14">
    <source>
        <dbReference type="PIRSR" id="PIRSR602401-1"/>
    </source>
</evidence>
<dbReference type="InterPro" id="IPR036396">
    <property type="entry name" value="Cyt_P450_sf"/>
</dbReference>
<dbReference type="AlphaFoldDB" id="A0A182S4W1"/>